<feature type="compositionally biased region" description="Basic and acidic residues" evidence="1">
    <location>
        <begin position="53"/>
        <end position="89"/>
    </location>
</feature>
<name>A0A2A6B2Y4_PRIPA</name>
<organism evidence="2 3">
    <name type="scientific">Pristionchus pacificus</name>
    <name type="common">Parasitic nematode worm</name>
    <dbReference type="NCBI Taxonomy" id="54126"/>
    <lineage>
        <taxon>Eukaryota</taxon>
        <taxon>Metazoa</taxon>
        <taxon>Ecdysozoa</taxon>
        <taxon>Nematoda</taxon>
        <taxon>Chromadorea</taxon>
        <taxon>Rhabditida</taxon>
        <taxon>Rhabditina</taxon>
        <taxon>Diplogasteromorpha</taxon>
        <taxon>Diplogasteroidea</taxon>
        <taxon>Neodiplogasteridae</taxon>
        <taxon>Pristionchus</taxon>
    </lineage>
</organism>
<accession>A0A2A6B2Y4</accession>
<feature type="compositionally biased region" description="Basic and acidic residues" evidence="1">
    <location>
        <begin position="21"/>
        <end position="38"/>
    </location>
</feature>
<evidence type="ECO:0000256" key="1">
    <source>
        <dbReference type="SAM" id="MobiDB-lite"/>
    </source>
</evidence>
<reference evidence="3" key="1">
    <citation type="journal article" date="2008" name="Nat. Genet.">
        <title>The Pristionchus pacificus genome provides a unique perspective on nematode lifestyle and parasitism.</title>
        <authorList>
            <person name="Dieterich C."/>
            <person name="Clifton S.W."/>
            <person name="Schuster L.N."/>
            <person name="Chinwalla A."/>
            <person name="Delehaunty K."/>
            <person name="Dinkelacker I."/>
            <person name="Fulton L."/>
            <person name="Fulton R."/>
            <person name="Godfrey J."/>
            <person name="Minx P."/>
            <person name="Mitreva M."/>
            <person name="Roeseler W."/>
            <person name="Tian H."/>
            <person name="Witte H."/>
            <person name="Yang S.P."/>
            <person name="Wilson R.K."/>
            <person name="Sommer R.J."/>
        </authorList>
    </citation>
    <scope>NUCLEOTIDE SEQUENCE [LARGE SCALE GENOMIC DNA]</scope>
    <source>
        <strain evidence="3">PS312</strain>
    </source>
</reference>
<evidence type="ECO:0000313" key="2">
    <source>
        <dbReference type="EnsemblMetazoa" id="PPA34424.1"/>
    </source>
</evidence>
<dbReference type="Proteomes" id="UP000005239">
    <property type="component" value="Unassembled WGS sequence"/>
</dbReference>
<keyword evidence="3" id="KW-1185">Reference proteome</keyword>
<proteinExistence type="predicted"/>
<protein>
    <submittedName>
        <fullName evidence="2">Uncharacterized protein</fullName>
    </submittedName>
</protein>
<dbReference type="EnsemblMetazoa" id="PPA34424.1">
    <property type="protein sequence ID" value="PPA34424.1"/>
    <property type="gene ID" value="WBGene00272793"/>
</dbReference>
<dbReference type="AlphaFoldDB" id="A0A2A6B2Y4"/>
<reference evidence="2" key="2">
    <citation type="submission" date="2022-06" db="UniProtKB">
        <authorList>
            <consortium name="EnsemblMetazoa"/>
        </authorList>
    </citation>
    <scope>IDENTIFICATION</scope>
    <source>
        <strain evidence="2">PS312</strain>
    </source>
</reference>
<feature type="region of interest" description="Disordered" evidence="1">
    <location>
        <begin position="1"/>
        <end position="89"/>
    </location>
</feature>
<sequence>MTSTGHGKNAKETPAQSIRDCFTDSKEPHEKRHYRPEDEALDATKAQGRRHCRVEGHDESKMKDESKHHEKRHFATADRKLEDTHARIF</sequence>
<gene>
    <name evidence="2" type="primary">WBGene00272793</name>
</gene>
<accession>A0A8R1YSJ3</accession>
<evidence type="ECO:0000313" key="3">
    <source>
        <dbReference type="Proteomes" id="UP000005239"/>
    </source>
</evidence>